<dbReference type="AlphaFoldDB" id="A0A1H0G8C5"/>
<keyword evidence="10" id="KW-1185">Reference proteome</keyword>
<dbReference type="EMBL" id="FNIL01000006">
    <property type="protein sequence ID" value="SDO03163.1"/>
    <property type="molecule type" value="Genomic_DNA"/>
</dbReference>
<evidence type="ECO:0000256" key="4">
    <source>
        <dbReference type="ARBA" id="ARBA00022475"/>
    </source>
</evidence>
<dbReference type="GO" id="GO:0055085">
    <property type="term" value="P:transmembrane transport"/>
    <property type="evidence" value="ECO:0007669"/>
    <property type="project" value="InterPro"/>
</dbReference>
<name>A0A1H0G8C5_9BACI</name>
<dbReference type="InterPro" id="IPR004776">
    <property type="entry name" value="Mem_transp_PIN-like"/>
</dbReference>
<protein>
    <submittedName>
        <fullName evidence="9">Membrane transport protein</fullName>
    </submittedName>
</protein>
<feature type="transmembrane region" description="Helical" evidence="8">
    <location>
        <begin position="101"/>
        <end position="123"/>
    </location>
</feature>
<keyword evidence="3" id="KW-0813">Transport</keyword>
<comment type="subcellular location">
    <subcellularLocation>
        <location evidence="1">Cell membrane</location>
        <topology evidence="1">Multi-pass membrane protein</topology>
    </subcellularLocation>
</comment>
<evidence type="ECO:0000256" key="7">
    <source>
        <dbReference type="ARBA" id="ARBA00023136"/>
    </source>
</evidence>
<dbReference type="Pfam" id="PF03547">
    <property type="entry name" value="Mem_trans"/>
    <property type="match status" value="2"/>
</dbReference>
<evidence type="ECO:0000313" key="10">
    <source>
        <dbReference type="Proteomes" id="UP000198778"/>
    </source>
</evidence>
<sequence length="313" mass="34021">MSLAAILNPVLLLITIAVAGFIISKRISVTNEVKQFVTFIVINLALPGVVIQSIFSLQLDTQIWRYLSIVFIAGFSLNLIGLAIGYGLTRAFRYPPFVSRQAAVLSGLGNTGFIGIPFLALMLGAEAGAFASIYDAATMSLTFTVGIMLLQSGKFQKNQLKALLNAPFLTLLVSISMVYLNLTPVNFVMDLSEIFAGLSAPLAMIYIGLLLGSWKKESLLEVKEHYSRFLIIVISTKVILLPMLAFAVVPLFDLPLTIKQVIIIQAGMPSLLLGLVLIERYKGNVQVAITVILATSVLYLCLVPIFTYLSSLL</sequence>
<dbReference type="InterPro" id="IPR038770">
    <property type="entry name" value="Na+/solute_symporter_sf"/>
</dbReference>
<dbReference type="STRING" id="745820.SAMN04488053_10615"/>
<dbReference type="RefSeq" id="WP_175444253.1">
    <property type="nucleotide sequence ID" value="NZ_FNIL01000006.1"/>
</dbReference>
<keyword evidence="5 8" id="KW-0812">Transmembrane</keyword>
<keyword evidence="7 8" id="KW-0472">Membrane</keyword>
<accession>A0A1H0G8C5</accession>
<feature type="transmembrane region" description="Helical" evidence="8">
    <location>
        <begin position="162"/>
        <end position="182"/>
    </location>
</feature>
<feature type="transmembrane region" description="Helical" evidence="8">
    <location>
        <begin position="194"/>
        <end position="214"/>
    </location>
</feature>
<dbReference type="PANTHER" id="PTHR36838">
    <property type="entry name" value="AUXIN EFFLUX CARRIER FAMILY PROTEIN"/>
    <property type="match status" value="1"/>
</dbReference>
<feature type="transmembrane region" description="Helical" evidence="8">
    <location>
        <begin position="6"/>
        <end position="24"/>
    </location>
</feature>
<dbReference type="GO" id="GO:0005886">
    <property type="term" value="C:plasma membrane"/>
    <property type="evidence" value="ECO:0007669"/>
    <property type="project" value="UniProtKB-SubCell"/>
</dbReference>
<feature type="transmembrane region" description="Helical" evidence="8">
    <location>
        <begin position="226"/>
        <end position="252"/>
    </location>
</feature>
<gene>
    <name evidence="9" type="ORF">SAMN04488053_10615</name>
</gene>
<feature type="transmembrane region" description="Helical" evidence="8">
    <location>
        <begin position="258"/>
        <end position="278"/>
    </location>
</feature>
<feature type="transmembrane region" description="Helical" evidence="8">
    <location>
        <begin position="36"/>
        <end position="57"/>
    </location>
</feature>
<evidence type="ECO:0000313" key="9">
    <source>
        <dbReference type="EMBL" id="SDO03163.1"/>
    </source>
</evidence>
<keyword evidence="6 8" id="KW-1133">Transmembrane helix</keyword>
<evidence type="ECO:0000256" key="3">
    <source>
        <dbReference type="ARBA" id="ARBA00022448"/>
    </source>
</evidence>
<comment type="similarity">
    <text evidence="2">Belongs to the auxin efflux carrier (TC 2.A.69) family.</text>
</comment>
<evidence type="ECO:0000256" key="1">
    <source>
        <dbReference type="ARBA" id="ARBA00004651"/>
    </source>
</evidence>
<organism evidence="9 10">
    <name type="scientific">Alkalicoccus daliensis</name>
    <dbReference type="NCBI Taxonomy" id="745820"/>
    <lineage>
        <taxon>Bacteria</taxon>
        <taxon>Bacillati</taxon>
        <taxon>Bacillota</taxon>
        <taxon>Bacilli</taxon>
        <taxon>Bacillales</taxon>
        <taxon>Bacillaceae</taxon>
        <taxon>Alkalicoccus</taxon>
    </lineage>
</organism>
<feature type="transmembrane region" description="Helical" evidence="8">
    <location>
        <begin position="63"/>
        <end position="89"/>
    </location>
</feature>
<reference evidence="10" key="1">
    <citation type="submission" date="2016-10" db="EMBL/GenBank/DDBJ databases">
        <authorList>
            <person name="Varghese N."/>
            <person name="Submissions S."/>
        </authorList>
    </citation>
    <scope>NUCLEOTIDE SEQUENCE [LARGE SCALE GENOMIC DNA]</scope>
    <source>
        <strain evidence="10">CGMCC 1.10369</strain>
    </source>
</reference>
<dbReference type="Gene3D" id="1.20.1530.20">
    <property type="match status" value="2"/>
</dbReference>
<dbReference type="PANTHER" id="PTHR36838:SF3">
    <property type="entry name" value="TRANSPORTER AUXIN EFFLUX CARRIER EC FAMILY"/>
    <property type="match status" value="1"/>
</dbReference>
<evidence type="ECO:0000256" key="6">
    <source>
        <dbReference type="ARBA" id="ARBA00022989"/>
    </source>
</evidence>
<evidence type="ECO:0000256" key="5">
    <source>
        <dbReference type="ARBA" id="ARBA00022692"/>
    </source>
</evidence>
<proteinExistence type="inferred from homology"/>
<feature type="transmembrane region" description="Helical" evidence="8">
    <location>
        <begin position="129"/>
        <end position="150"/>
    </location>
</feature>
<evidence type="ECO:0000256" key="8">
    <source>
        <dbReference type="SAM" id="Phobius"/>
    </source>
</evidence>
<dbReference type="Proteomes" id="UP000198778">
    <property type="component" value="Unassembled WGS sequence"/>
</dbReference>
<evidence type="ECO:0000256" key="2">
    <source>
        <dbReference type="ARBA" id="ARBA00010145"/>
    </source>
</evidence>
<keyword evidence="4" id="KW-1003">Cell membrane</keyword>
<feature type="transmembrane region" description="Helical" evidence="8">
    <location>
        <begin position="285"/>
        <end position="309"/>
    </location>
</feature>